<dbReference type="RefSeq" id="WP_129382690.1">
    <property type="nucleotide sequence ID" value="NZ_CP150462.1"/>
</dbReference>
<reference evidence="1 2" key="1">
    <citation type="submission" date="2020-09" db="EMBL/GenBank/DDBJ databases">
        <title>Complete, closed and curated genome sequences of Photobacterium damselae subsp. piscicida isolates from Australia indicate localised evolution and additional plasmid-borne pathogenicity mechanisms.</title>
        <authorList>
            <person name="Baseggio L."/>
            <person name="Silayeva O."/>
            <person name="Buller N."/>
            <person name="Landos M."/>
            <person name="Engelstaedter J."/>
            <person name="Barnes A.C."/>
        </authorList>
    </citation>
    <scope>NUCLEOTIDE SEQUENCE [LARGE SCALE GENOMIC DNA]</scope>
    <source>
        <strain evidence="1 2">AS-16-0540-1</strain>
    </source>
</reference>
<accession>A0A4U0R3G0</accession>
<dbReference type="EMBL" id="CP061854">
    <property type="protein sequence ID" value="QOD56129.1"/>
    <property type="molecule type" value="Genomic_DNA"/>
</dbReference>
<dbReference type="Proteomes" id="UP000516656">
    <property type="component" value="Chromosome 1"/>
</dbReference>
<name>A0A4U0R3G0_PHODP</name>
<dbReference type="PIRSF" id="PIRSF028680">
    <property type="entry name" value="UCP028680"/>
    <property type="match status" value="1"/>
</dbReference>
<evidence type="ECO:0008006" key="3">
    <source>
        <dbReference type="Google" id="ProtNLM"/>
    </source>
</evidence>
<dbReference type="AlphaFoldDB" id="A0A4U0R3G0"/>
<evidence type="ECO:0000313" key="2">
    <source>
        <dbReference type="Proteomes" id="UP000516656"/>
    </source>
</evidence>
<proteinExistence type="predicted"/>
<protein>
    <recommendedName>
        <fullName evidence="3">Outer membrane protein beta-barrel domain-containing protein</fullName>
    </recommendedName>
</protein>
<sequence length="159" mass="17721">MVLTMRYGILLLSLLLFAPSLSAAEFDEFIDYDTGVHQSTHGWYLSSQSGGAKQFDVWQIESGYQYHLGANIQLYLSSRLTSSSKQQQASHGLLSGIKYHLSPRISINSALTSTSTEQQTQLGMELSSQYQLTEQLNLNATVDYQDIEQVVALGLGFRF</sequence>
<dbReference type="InterPro" id="IPR016895">
    <property type="entry name" value="UCP028680"/>
</dbReference>
<organism evidence="1 2">
    <name type="scientific">Photobacterium damsela subsp. piscicida</name>
    <name type="common">Pasteurella piscicida</name>
    <dbReference type="NCBI Taxonomy" id="38294"/>
    <lineage>
        <taxon>Bacteria</taxon>
        <taxon>Pseudomonadati</taxon>
        <taxon>Pseudomonadota</taxon>
        <taxon>Gammaproteobacteria</taxon>
        <taxon>Vibrionales</taxon>
        <taxon>Vibrionaceae</taxon>
        <taxon>Photobacterium</taxon>
    </lineage>
</organism>
<gene>
    <name evidence="1" type="ORF">IC627_12890</name>
</gene>
<evidence type="ECO:0000313" key="1">
    <source>
        <dbReference type="EMBL" id="QOD56129.1"/>
    </source>
</evidence>
<dbReference type="SUPFAM" id="SSF56935">
    <property type="entry name" value="Porins"/>
    <property type="match status" value="1"/>
</dbReference>